<evidence type="ECO:0000256" key="1">
    <source>
        <dbReference type="SAM" id="Phobius"/>
    </source>
</evidence>
<protein>
    <submittedName>
        <fullName evidence="2">Uncharacterized protein</fullName>
    </submittedName>
</protein>
<dbReference type="Proteomes" id="UP000827892">
    <property type="component" value="Chromosome I"/>
</dbReference>
<keyword evidence="1" id="KW-0472">Membrane</keyword>
<name>A0AAE9DX57_CAEBR</name>
<proteinExistence type="predicted"/>
<keyword evidence="1" id="KW-0812">Transmembrane</keyword>
<reference evidence="2 3" key="1">
    <citation type="submission" date="2022-05" db="EMBL/GenBank/DDBJ databases">
        <title>Chromosome-level reference genomes for two strains of Caenorhabditis briggsae: an improved platform for comparative genomics.</title>
        <authorList>
            <person name="Stevens L."/>
            <person name="Andersen E.C."/>
        </authorList>
    </citation>
    <scope>NUCLEOTIDE SEQUENCE [LARGE SCALE GENOMIC DNA]</scope>
    <source>
        <strain evidence="2">QX1410_ONT</strain>
        <tissue evidence="2">Whole-organism</tissue>
    </source>
</reference>
<organism evidence="2 3">
    <name type="scientific">Caenorhabditis briggsae</name>
    <dbReference type="NCBI Taxonomy" id="6238"/>
    <lineage>
        <taxon>Eukaryota</taxon>
        <taxon>Metazoa</taxon>
        <taxon>Ecdysozoa</taxon>
        <taxon>Nematoda</taxon>
        <taxon>Chromadorea</taxon>
        <taxon>Rhabditida</taxon>
        <taxon>Rhabditina</taxon>
        <taxon>Rhabditomorpha</taxon>
        <taxon>Rhabditoidea</taxon>
        <taxon>Rhabditidae</taxon>
        <taxon>Peloderinae</taxon>
        <taxon>Caenorhabditis</taxon>
    </lineage>
</organism>
<accession>A0AAE9DX57</accession>
<evidence type="ECO:0000313" key="3">
    <source>
        <dbReference type="Proteomes" id="UP000827892"/>
    </source>
</evidence>
<dbReference type="AlphaFoldDB" id="A0AAE9DX57"/>
<sequence>MRKNANFTLKIGSTIKFLAHLEAEIESFEVFEVRDADNESTLTVCVSPKTSNAYIAALRRLRKLILRSKLTICIVFFLHFCLRLSKFSKAVSRLPGVLELCFFEQN</sequence>
<gene>
    <name evidence="2" type="ORF">L3Y34_016395</name>
</gene>
<evidence type="ECO:0000313" key="2">
    <source>
        <dbReference type="EMBL" id="ULU13867.1"/>
    </source>
</evidence>
<keyword evidence="1" id="KW-1133">Transmembrane helix</keyword>
<feature type="transmembrane region" description="Helical" evidence="1">
    <location>
        <begin position="64"/>
        <end position="85"/>
    </location>
</feature>
<dbReference type="EMBL" id="CP090891">
    <property type="protein sequence ID" value="ULU13867.1"/>
    <property type="molecule type" value="Genomic_DNA"/>
</dbReference>